<feature type="region of interest" description="Disordered" evidence="3">
    <location>
        <begin position="36"/>
        <end position="119"/>
    </location>
</feature>
<dbReference type="Pfam" id="PF10187">
    <property type="entry name" value="FAM192A_Fyv6_N"/>
    <property type="match status" value="1"/>
</dbReference>
<name>A0A7S0KLR7_9CHLO</name>
<dbReference type="AlphaFoldDB" id="A0A7S0KLR7"/>
<evidence type="ECO:0000313" key="5">
    <source>
        <dbReference type="EMBL" id="CAD8585883.1"/>
    </source>
</evidence>
<feature type="domain" description="FAM192A/Fyv6 N-terminal" evidence="4">
    <location>
        <begin position="7"/>
        <end position="43"/>
    </location>
</feature>
<gene>
    <name evidence="5" type="ORF">OMED0929_LOCUS5665</name>
</gene>
<comment type="subcellular location">
    <subcellularLocation>
        <location evidence="1">Nucleus</location>
    </subcellularLocation>
</comment>
<accession>A0A7S0KLR7</accession>
<keyword evidence="2" id="KW-0539">Nucleus</keyword>
<reference evidence="5" key="1">
    <citation type="submission" date="2021-01" db="EMBL/GenBank/DDBJ databases">
        <authorList>
            <person name="Corre E."/>
            <person name="Pelletier E."/>
            <person name="Niang G."/>
            <person name="Scheremetjew M."/>
            <person name="Finn R."/>
            <person name="Kale V."/>
            <person name="Holt S."/>
            <person name="Cochrane G."/>
            <person name="Meng A."/>
            <person name="Brown T."/>
            <person name="Cohen L."/>
        </authorList>
    </citation>
    <scope>NUCLEOTIDE SEQUENCE</scope>
    <source>
        <strain evidence="5">Clade-D-RCC2572</strain>
    </source>
</reference>
<dbReference type="InterPro" id="IPR019331">
    <property type="entry name" value="FAM192A/Fyv6_N"/>
</dbReference>
<dbReference type="GO" id="GO:0005634">
    <property type="term" value="C:nucleus"/>
    <property type="evidence" value="ECO:0007669"/>
    <property type="project" value="UniProtKB-SubCell"/>
</dbReference>
<sequence length="119" mass="13032">MKIGKNRPLDAEEFEFLSKVEDEQREIELKRKREEMSELEVFRKTQQASEGVRMSDEGKTAPEPAPACVVARRAKPKVAIKPKAPEPTPEAVDDDDKTNSDAGGGLGGLLGDYGSDSDD</sequence>
<evidence type="ECO:0000256" key="2">
    <source>
        <dbReference type="ARBA" id="ARBA00023242"/>
    </source>
</evidence>
<feature type="compositionally biased region" description="Gly residues" evidence="3">
    <location>
        <begin position="102"/>
        <end position="111"/>
    </location>
</feature>
<organism evidence="5">
    <name type="scientific">Ostreococcus mediterraneus</name>
    <dbReference type="NCBI Taxonomy" id="1486918"/>
    <lineage>
        <taxon>Eukaryota</taxon>
        <taxon>Viridiplantae</taxon>
        <taxon>Chlorophyta</taxon>
        <taxon>Mamiellophyceae</taxon>
        <taxon>Mamiellales</taxon>
        <taxon>Bathycoccaceae</taxon>
        <taxon>Ostreococcus</taxon>
    </lineage>
</organism>
<dbReference type="EMBL" id="HBEW01006703">
    <property type="protein sequence ID" value="CAD8585883.1"/>
    <property type="molecule type" value="Transcribed_RNA"/>
</dbReference>
<evidence type="ECO:0000256" key="1">
    <source>
        <dbReference type="ARBA" id="ARBA00004123"/>
    </source>
</evidence>
<proteinExistence type="predicted"/>
<evidence type="ECO:0000259" key="4">
    <source>
        <dbReference type="Pfam" id="PF10187"/>
    </source>
</evidence>
<protein>
    <recommendedName>
        <fullName evidence="4">FAM192A/Fyv6 N-terminal domain-containing protein</fullName>
    </recommendedName>
</protein>
<evidence type="ECO:0000256" key="3">
    <source>
        <dbReference type="SAM" id="MobiDB-lite"/>
    </source>
</evidence>